<dbReference type="GO" id="GO:0033328">
    <property type="term" value="F:peroxisome membrane targeting sequence binding"/>
    <property type="evidence" value="ECO:0007669"/>
    <property type="project" value="TreeGrafter"/>
</dbReference>
<dbReference type="InterPro" id="IPR006708">
    <property type="entry name" value="Pex19"/>
</dbReference>
<evidence type="ECO:0000313" key="3">
    <source>
        <dbReference type="Proteomes" id="UP000807306"/>
    </source>
</evidence>
<accession>A0A9P6JTD2</accession>
<dbReference type="OrthoDB" id="21292at2759"/>
<dbReference type="Pfam" id="PF04614">
    <property type="entry name" value="Pex19"/>
    <property type="match status" value="1"/>
</dbReference>
<reference evidence="2" key="1">
    <citation type="submission" date="2020-11" db="EMBL/GenBank/DDBJ databases">
        <authorList>
            <consortium name="DOE Joint Genome Institute"/>
            <person name="Ahrendt S."/>
            <person name="Riley R."/>
            <person name="Andreopoulos W."/>
            <person name="Labutti K."/>
            <person name="Pangilinan J."/>
            <person name="Ruiz-Duenas F.J."/>
            <person name="Barrasa J.M."/>
            <person name="Sanchez-Garcia M."/>
            <person name="Camarero S."/>
            <person name="Miyauchi S."/>
            <person name="Serrano A."/>
            <person name="Linde D."/>
            <person name="Babiker R."/>
            <person name="Drula E."/>
            <person name="Ayuso-Fernandez I."/>
            <person name="Pacheco R."/>
            <person name="Padilla G."/>
            <person name="Ferreira P."/>
            <person name="Barriuso J."/>
            <person name="Kellner H."/>
            <person name="Castanera R."/>
            <person name="Alfaro M."/>
            <person name="Ramirez L."/>
            <person name="Pisabarro A.G."/>
            <person name="Kuo A."/>
            <person name="Tritt A."/>
            <person name="Lipzen A."/>
            <person name="He G."/>
            <person name="Yan M."/>
            <person name="Ng V."/>
            <person name="Cullen D."/>
            <person name="Martin F."/>
            <person name="Rosso M.-N."/>
            <person name="Henrissat B."/>
            <person name="Hibbett D."/>
            <person name="Martinez A.T."/>
            <person name="Grigoriev I.V."/>
        </authorList>
    </citation>
    <scope>NUCLEOTIDE SEQUENCE</scope>
    <source>
        <strain evidence="2">CBS 506.95</strain>
    </source>
</reference>
<protein>
    <submittedName>
        <fullName evidence="2">Pex19 protein family-domain-containing protein</fullName>
    </submittedName>
</protein>
<feature type="compositionally biased region" description="Basic and acidic residues" evidence="1">
    <location>
        <begin position="132"/>
        <end position="144"/>
    </location>
</feature>
<dbReference type="AlphaFoldDB" id="A0A9P6JTD2"/>
<dbReference type="EMBL" id="MU157835">
    <property type="protein sequence ID" value="KAF9531455.1"/>
    <property type="molecule type" value="Genomic_DNA"/>
</dbReference>
<proteinExistence type="predicted"/>
<feature type="region of interest" description="Disordered" evidence="1">
    <location>
        <begin position="163"/>
        <end position="230"/>
    </location>
</feature>
<evidence type="ECO:0000313" key="2">
    <source>
        <dbReference type="EMBL" id="KAF9531455.1"/>
    </source>
</evidence>
<keyword evidence="3" id="KW-1185">Reference proteome</keyword>
<evidence type="ECO:0000256" key="1">
    <source>
        <dbReference type="SAM" id="MobiDB-lite"/>
    </source>
</evidence>
<dbReference type="PANTHER" id="PTHR12774:SF2">
    <property type="entry name" value="PEROXISOMAL BIOGENESIS FACTOR 19"/>
    <property type="match status" value="1"/>
</dbReference>
<dbReference type="Gene3D" id="1.20.120.900">
    <property type="entry name" value="Pex19, mPTS binding domain"/>
    <property type="match status" value="1"/>
</dbReference>
<name>A0A9P6JTD2_9AGAR</name>
<feature type="compositionally biased region" description="Acidic residues" evidence="1">
    <location>
        <begin position="20"/>
        <end position="34"/>
    </location>
</feature>
<feature type="region of interest" description="Disordered" evidence="1">
    <location>
        <begin position="123"/>
        <end position="144"/>
    </location>
</feature>
<organism evidence="2 3">
    <name type="scientific">Crepidotus variabilis</name>
    <dbReference type="NCBI Taxonomy" id="179855"/>
    <lineage>
        <taxon>Eukaryota</taxon>
        <taxon>Fungi</taxon>
        <taxon>Dikarya</taxon>
        <taxon>Basidiomycota</taxon>
        <taxon>Agaricomycotina</taxon>
        <taxon>Agaricomycetes</taxon>
        <taxon>Agaricomycetidae</taxon>
        <taxon>Agaricales</taxon>
        <taxon>Agaricineae</taxon>
        <taxon>Crepidotaceae</taxon>
        <taxon>Crepidotus</taxon>
    </lineage>
</organism>
<sequence>MSSSDAAKATPTLDKLPIREDDDDDDLDDLDDVLDQFSAPPAPPPTATLPSVSVFASTSSSATANANANRPRTNTLATAPPTSLPGDSSTKLPDPFSSITEEEEDELGKAFAEELLKGMEGLMKEVTSGPTKENEGKDITMSEEERNKALRAAWEAMLIEDMGEGGHGGTAEEYAGSASAKAAGTEKGKTPGPSAGAGGAFQDKIKQAVDKLKESEEKLGGPSASNQPTPESIEALLKSLGGLGGLGDLSELGLDGDGDGVAGGGGGAGGDEEKELAGFLETMMNQLLSKEVLYEPLKELGDGFPAYLSNPPTPLSEEDRTRYEKQHACVKRIITLFDKPDYKDDHQVYGKEVVDLMSEMQSYGNPPPEIMGPLPSGFDGLDKLPLDGSADGCLVG</sequence>
<dbReference type="InterPro" id="IPR038322">
    <property type="entry name" value="Pex19_C_sf"/>
</dbReference>
<dbReference type="GO" id="GO:0005778">
    <property type="term" value="C:peroxisomal membrane"/>
    <property type="evidence" value="ECO:0007669"/>
    <property type="project" value="TreeGrafter"/>
</dbReference>
<dbReference type="PANTHER" id="PTHR12774">
    <property type="entry name" value="PEROXISOMAL BIOGENESIS FACTOR 19"/>
    <property type="match status" value="1"/>
</dbReference>
<feature type="region of interest" description="Disordered" evidence="1">
    <location>
        <begin position="1"/>
        <end position="106"/>
    </location>
</feature>
<dbReference type="Proteomes" id="UP000807306">
    <property type="component" value="Unassembled WGS sequence"/>
</dbReference>
<comment type="caution">
    <text evidence="2">The sequence shown here is derived from an EMBL/GenBank/DDBJ whole genome shotgun (WGS) entry which is preliminary data.</text>
</comment>
<gene>
    <name evidence="2" type="ORF">CPB83DRAFT_849045</name>
</gene>
<dbReference type="GO" id="GO:0045046">
    <property type="term" value="P:protein import into peroxisome membrane"/>
    <property type="evidence" value="ECO:0007669"/>
    <property type="project" value="TreeGrafter"/>
</dbReference>
<feature type="compositionally biased region" description="Basic and acidic residues" evidence="1">
    <location>
        <begin position="203"/>
        <end position="219"/>
    </location>
</feature>
<feature type="compositionally biased region" description="Low complexity" evidence="1">
    <location>
        <begin position="56"/>
        <end position="79"/>
    </location>
</feature>